<evidence type="ECO:0000259" key="4">
    <source>
        <dbReference type="Pfam" id="PF05199"/>
    </source>
</evidence>
<dbReference type="AlphaFoldDB" id="A0A2B7YBC3"/>
<comment type="cofactor">
    <cofactor evidence="2">
        <name>FAD</name>
        <dbReference type="ChEBI" id="CHEBI:57692"/>
    </cofactor>
</comment>
<dbReference type="InterPro" id="IPR012132">
    <property type="entry name" value="GMC_OxRdtase"/>
</dbReference>
<proteinExistence type="inferred from homology"/>
<keyword evidence="2" id="KW-0274">FAD</keyword>
<dbReference type="STRING" id="1447883.A0A2B7YBC3"/>
<evidence type="ECO:0000313" key="5">
    <source>
        <dbReference type="EMBL" id="PGH18351.1"/>
    </source>
</evidence>
<dbReference type="PIRSF" id="PIRSF000137">
    <property type="entry name" value="Alcohol_oxidase"/>
    <property type="match status" value="1"/>
</dbReference>
<dbReference type="SUPFAM" id="SSF54373">
    <property type="entry name" value="FAD-linked reductases, C-terminal domain"/>
    <property type="match status" value="1"/>
</dbReference>
<feature type="domain" description="Glucose-methanol-choline oxidoreductase N-terminal" evidence="3">
    <location>
        <begin position="335"/>
        <end position="441"/>
    </location>
</feature>
<dbReference type="Gene3D" id="3.50.50.60">
    <property type="entry name" value="FAD/NAD(P)-binding domain"/>
    <property type="match status" value="1"/>
</dbReference>
<dbReference type="InterPro" id="IPR007867">
    <property type="entry name" value="GMC_OxRtase_C"/>
</dbReference>
<gene>
    <name evidence="5" type="ORF">AJ80_04529</name>
</gene>
<evidence type="ECO:0008006" key="7">
    <source>
        <dbReference type="Google" id="ProtNLM"/>
    </source>
</evidence>
<dbReference type="InterPro" id="IPR036188">
    <property type="entry name" value="FAD/NAD-bd_sf"/>
</dbReference>
<dbReference type="GO" id="GO:0016614">
    <property type="term" value="F:oxidoreductase activity, acting on CH-OH group of donors"/>
    <property type="evidence" value="ECO:0007669"/>
    <property type="project" value="InterPro"/>
</dbReference>
<dbReference type="Gene3D" id="3.30.560.10">
    <property type="entry name" value="Glucose Oxidase, domain 3"/>
    <property type="match status" value="1"/>
</dbReference>
<dbReference type="InterPro" id="IPR000172">
    <property type="entry name" value="GMC_OxRdtase_N"/>
</dbReference>
<dbReference type="EMBL" id="PDNA01000058">
    <property type="protein sequence ID" value="PGH18351.1"/>
    <property type="molecule type" value="Genomic_DNA"/>
</dbReference>
<feature type="domain" description="Glucose-methanol-choline oxidoreductase C-terminal" evidence="4">
    <location>
        <begin position="544"/>
        <end position="681"/>
    </location>
</feature>
<reference evidence="5 6" key="1">
    <citation type="submission" date="2017-10" db="EMBL/GenBank/DDBJ databases">
        <title>Comparative genomics in systemic dimorphic fungi from Ajellomycetaceae.</title>
        <authorList>
            <person name="Munoz J.F."/>
            <person name="Mcewen J.G."/>
            <person name="Clay O.K."/>
            <person name="Cuomo C.A."/>
        </authorList>
    </citation>
    <scope>NUCLEOTIDE SEQUENCE [LARGE SCALE GENOMIC DNA]</scope>
    <source>
        <strain evidence="5 6">UAMH7299</strain>
    </source>
</reference>
<feature type="binding site" evidence="2">
    <location>
        <position position="346"/>
    </location>
    <ligand>
        <name>FAD</name>
        <dbReference type="ChEBI" id="CHEBI:57692"/>
    </ligand>
</feature>
<evidence type="ECO:0000259" key="3">
    <source>
        <dbReference type="Pfam" id="PF00732"/>
    </source>
</evidence>
<keyword evidence="6" id="KW-1185">Reference proteome</keyword>
<evidence type="ECO:0000256" key="1">
    <source>
        <dbReference type="ARBA" id="ARBA00010790"/>
    </source>
</evidence>
<dbReference type="SUPFAM" id="SSF51905">
    <property type="entry name" value="FAD/NAD(P)-binding domain"/>
    <property type="match status" value="1"/>
</dbReference>
<comment type="similarity">
    <text evidence="1">Belongs to the GMC oxidoreductase family.</text>
</comment>
<sequence>ERYVEFNVEAFKELAAHGIEPGHGKVTNITKFAEGGFNRVFLLTMEDGFQAIAKTRVVAAERCPCAKTLQLLCIGRQPSRAPLAVRLALAGHGVLVIEAGGDNGDDVVHKVPGLHLQSTEHGATRWDFYVNHYPTLEDQKLDSKMSWRTSNGDIYVGSNPPDDAEPLGVLYPRAGTLGGCAAHNAMVNIYPHNRDWENLVDVTRDDSWSPKNMRKYFKRLEKCLYVPNDIIGHGFNGWLETRVTDLTLVLEDAKLLSIIAAGATAMGKGIGKAITTLSGLTKLLIADLNSDLPSRDNAEGLYQIPLAVDKDFMRTTPRTFLLDTAKAANKDGSPKYKLDILLNTLVTKVRFDDSLSIPRAVGVEFIHGESLYGADPRASKDKSGVEGKANAKEEVIIAGGSFNSPQILMLNGIGPKKELEKFDIPVVVDSPGVGSNLQDHYEVAVTANASSNFALTEDCTFLRTQDDACLARWKHAPIFKGPYGSNGISISIRKRSSVVDGPTDLILTGAPANFHGYYDGYSSDATADPHHWTWIIEKLHPRNTAGTVTLRSNDPRDTPLINFNYFDSGDTENGAAAKDLQAMYEAVEFARSIYKNVVPLDGSFEEILPGPDVTTEEAVKDFIKAESWGHHASCTCPIGSDDDPNAVLDGKFRVRGVEGLRVVDASVFPMIPGSYTALSTFIISEKAADVILGKE</sequence>
<keyword evidence="2" id="KW-0285">Flavoprotein</keyword>
<comment type="caution">
    <text evidence="5">The sequence shown here is derived from an EMBL/GenBank/DDBJ whole genome shotgun (WGS) entry which is preliminary data.</text>
</comment>
<dbReference type="PANTHER" id="PTHR11552">
    <property type="entry name" value="GLUCOSE-METHANOL-CHOLINE GMC OXIDOREDUCTASE"/>
    <property type="match status" value="1"/>
</dbReference>
<dbReference type="Pfam" id="PF05199">
    <property type="entry name" value="GMC_oxred_C"/>
    <property type="match status" value="1"/>
</dbReference>
<evidence type="ECO:0000313" key="6">
    <source>
        <dbReference type="Proteomes" id="UP000224634"/>
    </source>
</evidence>
<dbReference type="PANTHER" id="PTHR11552:SF213">
    <property type="entry name" value="DEHYDROGENASE, PUTATIVE-RELATED"/>
    <property type="match status" value="1"/>
</dbReference>
<dbReference type="Proteomes" id="UP000224634">
    <property type="component" value="Unassembled WGS sequence"/>
</dbReference>
<feature type="non-terminal residue" evidence="5">
    <location>
        <position position="1"/>
    </location>
</feature>
<feature type="binding site" evidence="2">
    <location>
        <begin position="184"/>
        <end position="187"/>
    </location>
    <ligand>
        <name>FAD</name>
        <dbReference type="ChEBI" id="CHEBI:57692"/>
    </ligand>
</feature>
<organism evidence="5 6">
    <name type="scientific">Polytolypa hystricis (strain UAMH7299)</name>
    <dbReference type="NCBI Taxonomy" id="1447883"/>
    <lineage>
        <taxon>Eukaryota</taxon>
        <taxon>Fungi</taxon>
        <taxon>Dikarya</taxon>
        <taxon>Ascomycota</taxon>
        <taxon>Pezizomycotina</taxon>
        <taxon>Eurotiomycetes</taxon>
        <taxon>Eurotiomycetidae</taxon>
        <taxon>Onygenales</taxon>
        <taxon>Onygenales incertae sedis</taxon>
        <taxon>Polytolypa</taxon>
    </lineage>
</organism>
<dbReference type="Pfam" id="PF00732">
    <property type="entry name" value="GMC_oxred_N"/>
    <property type="match status" value="1"/>
</dbReference>
<name>A0A2B7YBC3_POLH7</name>
<dbReference type="OrthoDB" id="269227at2759"/>
<protein>
    <recommendedName>
        <fullName evidence="7">Glucose-methanol-choline oxidoreductase N-terminal domain-containing protein</fullName>
    </recommendedName>
</protein>
<evidence type="ECO:0000256" key="2">
    <source>
        <dbReference type="PIRSR" id="PIRSR000137-2"/>
    </source>
</evidence>
<dbReference type="GO" id="GO:0050660">
    <property type="term" value="F:flavin adenine dinucleotide binding"/>
    <property type="evidence" value="ECO:0007669"/>
    <property type="project" value="InterPro"/>
</dbReference>
<accession>A0A2B7YBC3</accession>